<evidence type="ECO:0000313" key="3">
    <source>
        <dbReference type="Proteomes" id="UP001594351"/>
    </source>
</evidence>
<comment type="caution">
    <text evidence="2">The sequence shown here is derived from an EMBL/GenBank/DDBJ whole genome shotgun (WGS) entry which is preliminary data.</text>
</comment>
<dbReference type="Proteomes" id="UP001594351">
    <property type="component" value="Unassembled WGS sequence"/>
</dbReference>
<protein>
    <submittedName>
        <fullName evidence="2">Uncharacterized protein</fullName>
    </submittedName>
</protein>
<keyword evidence="1" id="KW-0732">Signal</keyword>
<reference evidence="2 3" key="1">
    <citation type="submission" date="2024-09" db="EMBL/GenBank/DDBJ databases">
        <title>Laminarin stimulates single cell rates of sulfate reduction while oxygen inhibits transcriptomic activity in coastal marine sediment.</title>
        <authorList>
            <person name="Lindsay M."/>
            <person name="Orcutt B."/>
            <person name="Emerson D."/>
            <person name="Stepanauskas R."/>
            <person name="D'Angelo T."/>
        </authorList>
    </citation>
    <scope>NUCLEOTIDE SEQUENCE [LARGE SCALE GENOMIC DNA]</scope>
    <source>
        <strain evidence="2">SAG AM-311-K15</strain>
    </source>
</reference>
<gene>
    <name evidence="2" type="ORF">ACFL27_06680</name>
</gene>
<sequence>MKRMVNATLFICISLVLISFVFSCGDDDDSMANPTMTPTVTPTVTNTPQEATTFFKTFGGENYDYGFCSEQTSDGGYIVVGETYSYGAGSLDIYLIKADEFGNEIWSRTYGGDRADHGSQVHQTNDGGYIISGYTGNFGVPDVNIVLLKTDSMGNEQWKSFFGGSDFTVDYSLLITSDNGYIIAGARANKPYLVKTDQTGLLEWEKIYADYRRCYSIQQLPSGGYILAGGSHYYTACLYEVDRAGEIVWSHDYSDLGQIYSVVRQNDGSLVATGSSTDNWSYLIKTDSTGIFEWKTIFNEEGCGYQRSEGLVSDSFGGFVVITTCWYSADSYPRTVIMTRFNAAGEIDWSTDTELIAGKSIVTTADDGYLTCGWANENDDLPDGDIGLFKTDFYGQVAN</sequence>
<accession>A0ABV6YUL6</accession>
<dbReference type="PANTHER" id="PTHR42754:SF1">
    <property type="entry name" value="LIPOPROTEIN"/>
    <property type="match status" value="1"/>
</dbReference>
<dbReference type="PANTHER" id="PTHR42754">
    <property type="entry name" value="ENDOGLUCANASE"/>
    <property type="match status" value="1"/>
</dbReference>
<keyword evidence="3" id="KW-1185">Reference proteome</keyword>
<feature type="chain" id="PRO_5046673110" evidence="1">
    <location>
        <begin position="24"/>
        <end position="399"/>
    </location>
</feature>
<evidence type="ECO:0000313" key="2">
    <source>
        <dbReference type="EMBL" id="MFC1849878.1"/>
    </source>
</evidence>
<evidence type="ECO:0000256" key="1">
    <source>
        <dbReference type="SAM" id="SignalP"/>
    </source>
</evidence>
<organism evidence="2 3">
    <name type="scientific">candidate division CSSED10-310 bacterium</name>
    <dbReference type="NCBI Taxonomy" id="2855610"/>
    <lineage>
        <taxon>Bacteria</taxon>
        <taxon>Bacteria division CSSED10-310</taxon>
    </lineage>
</organism>
<dbReference type="SUPFAM" id="SSF50998">
    <property type="entry name" value="Quinoprotein alcohol dehydrogenase-like"/>
    <property type="match status" value="1"/>
</dbReference>
<dbReference type="PROSITE" id="PS51257">
    <property type="entry name" value="PROKAR_LIPOPROTEIN"/>
    <property type="match status" value="1"/>
</dbReference>
<name>A0ABV6YUL6_UNCC1</name>
<proteinExistence type="predicted"/>
<feature type="signal peptide" evidence="1">
    <location>
        <begin position="1"/>
        <end position="23"/>
    </location>
</feature>
<dbReference type="EMBL" id="JBHPBY010000064">
    <property type="protein sequence ID" value="MFC1849878.1"/>
    <property type="molecule type" value="Genomic_DNA"/>
</dbReference>
<dbReference type="InterPro" id="IPR011047">
    <property type="entry name" value="Quinoprotein_ADH-like_sf"/>
</dbReference>